<proteinExistence type="predicted"/>
<reference evidence="2" key="1">
    <citation type="journal article" date="2013" name="Science">
        <title>The Amborella genome and the evolution of flowering plants.</title>
        <authorList>
            <consortium name="Amborella Genome Project"/>
        </authorList>
    </citation>
    <scope>NUCLEOTIDE SEQUENCE [LARGE SCALE GENOMIC DNA]</scope>
</reference>
<dbReference type="Gramene" id="ERN15842">
    <property type="protein sequence ID" value="ERN15842"/>
    <property type="gene ID" value="AMTR_s00039p00169180"/>
</dbReference>
<dbReference type="HOGENOM" id="CLU_2743410_0_0_1"/>
<sequence>MGIGGFPVDGEDEIPMRGEVLYCWVFIRGVENLYAWMDYEAIGQRAMELLIDERHYGFVERIMERLSMGHS</sequence>
<name>U5D345_AMBTC</name>
<evidence type="ECO:0000313" key="2">
    <source>
        <dbReference type="Proteomes" id="UP000017836"/>
    </source>
</evidence>
<keyword evidence="2" id="KW-1185">Reference proteome</keyword>
<dbReference type="EMBL" id="KI392495">
    <property type="protein sequence ID" value="ERN15842.1"/>
    <property type="molecule type" value="Genomic_DNA"/>
</dbReference>
<gene>
    <name evidence="1" type="ORF">AMTR_s00039p00169180</name>
</gene>
<protein>
    <submittedName>
        <fullName evidence="1">Uncharacterized protein</fullName>
    </submittedName>
</protein>
<accession>U5D345</accession>
<dbReference type="AlphaFoldDB" id="U5D345"/>
<evidence type="ECO:0000313" key="1">
    <source>
        <dbReference type="EMBL" id="ERN15842.1"/>
    </source>
</evidence>
<organism evidence="1 2">
    <name type="scientific">Amborella trichopoda</name>
    <dbReference type="NCBI Taxonomy" id="13333"/>
    <lineage>
        <taxon>Eukaryota</taxon>
        <taxon>Viridiplantae</taxon>
        <taxon>Streptophyta</taxon>
        <taxon>Embryophyta</taxon>
        <taxon>Tracheophyta</taxon>
        <taxon>Spermatophyta</taxon>
        <taxon>Magnoliopsida</taxon>
        <taxon>Amborellales</taxon>
        <taxon>Amborellaceae</taxon>
        <taxon>Amborella</taxon>
    </lineage>
</organism>
<dbReference type="Proteomes" id="UP000017836">
    <property type="component" value="Unassembled WGS sequence"/>
</dbReference>